<dbReference type="InterPro" id="IPR036291">
    <property type="entry name" value="NAD(P)-bd_dom_sf"/>
</dbReference>
<dbReference type="Proteomes" id="UP000534870">
    <property type="component" value="Unassembled WGS sequence"/>
</dbReference>
<dbReference type="RefSeq" id="WP_176641840.1">
    <property type="nucleotide sequence ID" value="NZ_JABXXP010000965.1"/>
</dbReference>
<sequence>MKIFVTGASGYIGGSVAAVLAGRGHEVRGLVRAPAKADAVRAHGI</sequence>
<gene>
    <name evidence="2" type="ORF">HUK84_20520</name>
</gene>
<dbReference type="EMBL" id="JABXXP010000965">
    <property type="protein sequence ID" value="NVN13491.1"/>
    <property type="molecule type" value="Genomic_DNA"/>
</dbReference>
<dbReference type="PANTHER" id="PTHR48079:SF6">
    <property type="entry name" value="NAD(P)-BINDING DOMAIN-CONTAINING PROTEIN-RELATED"/>
    <property type="match status" value="1"/>
</dbReference>
<evidence type="ECO:0000313" key="3">
    <source>
        <dbReference type="Proteomes" id="UP000534870"/>
    </source>
</evidence>
<evidence type="ECO:0000313" key="2">
    <source>
        <dbReference type="EMBL" id="NVN13491.1"/>
    </source>
</evidence>
<organism evidence="2 3">
    <name type="scientific">Nguyenibacter vanlangensis</name>
    <dbReference type="NCBI Taxonomy" id="1216886"/>
    <lineage>
        <taxon>Bacteria</taxon>
        <taxon>Pseudomonadati</taxon>
        <taxon>Pseudomonadota</taxon>
        <taxon>Alphaproteobacteria</taxon>
        <taxon>Acetobacterales</taxon>
        <taxon>Acetobacteraceae</taxon>
        <taxon>Nguyenibacter</taxon>
    </lineage>
</organism>
<dbReference type="GO" id="GO:0004029">
    <property type="term" value="F:aldehyde dehydrogenase (NAD+) activity"/>
    <property type="evidence" value="ECO:0007669"/>
    <property type="project" value="TreeGrafter"/>
</dbReference>
<dbReference type="AlphaFoldDB" id="A0A7Y7IZW4"/>
<feature type="domain" description="NmrA-like" evidence="1">
    <location>
        <begin position="2"/>
        <end position="37"/>
    </location>
</feature>
<dbReference type="InterPro" id="IPR051783">
    <property type="entry name" value="NAD(P)-dependent_oxidoreduct"/>
</dbReference>
<reference evidence="2 3" key="1">
    <citation type="submission" date="2020-06" db="EMBL/GenBank/DDBJ databases">
        <title>Description of novel acetic acid bacteria.</title>
        <authorList>
            <person name="Sombolestani A."/>
        </authorList>
    </citation>
    <scope>NUCLEOTIDE SEQUENCE [LARGE SCALE GENOMIC DNA]</scope>
    <source>
        <strain evidence="2 3">LMG 31431</strain>
    </source>
</reference>
<dbReference type="Gene3D" id="3.40.50.720">
    <property type="entry name" value="NAD(P)-binding Rossmann-like Domain"/>
    <property type="match status" value="1"/>
</dbReference>
<protein>
    <submittedName>
        <fullName evidence="2">NmrA family NAD(P)-binding protein</fullName>
    </submittedName>
</protein>
<evidence type="ECO:0000259" key="1">
    <source>
        <dbReference type="Pfam" id="PF05368"/>
    </source>
</evidence>
<proteinExistence type="predicted"/>
<dbReference type="Pfam" id="PF05368">
    <property type="entry name" value="NmrA"/>
    <property type="match status" value="1"/>
</dbReference>
<dbReference type="PANTHER" id="PTHR48079">
    <property type="entry name" value="PROTEIN YEEZ"/>
    <property type="match status" value="1"/>
</dbReference>
<accession>A0A7Y7IZW4</accession>
<comment type="caution">
    <text evidence="2">The sequence shown here is derived from an EMBL/GenBank/DDBJ whole genome shotgun (WGS) entry which is preliminary data.</text>
</comment>
<dbReference type="InterPro" id="IPR008030">
    <property type="entry name" value="NmrA-like"/>
</dbReference>
<dbReference type="SUPFAM" id="SSF51735">
    <property type="entry name" value="NAD(P)-binding Rossmann-fold domains"/>
    <property type="match status" value="1"/>
</dbReference>
<name>A0A7Y7IZW4_9PROT</name>
<feature type="non-terminal residue" evidence="2">
    <location>
        <position position="45"/>
    </location>
</feature>
<dbReference type="GO" id="GO:0005737">
    <property type="term" value="C:cytoplasm"/>
    <property type="evidence" value="ECO:0007669"/>
    <property type="project" value="TreeGrafter"/>
</dbReference>